<dbReference type="InterPro" id="IPR011200">
    <property type="entry name" value="UCP012608"/>
</dbReference>
<dbReference type="Proteomes" id="UP000265614">
    <property type="component" value="Unassembled WGS sequence"/>
</dbReference>
<gene>
    <name evidence="1" type="ORF">D5H78_03705</name>
</gene>
<keyword evidence="2" id="KW-1185">Reference proteome</keyword>
<dbReference type="EMBL" id="QZEZ01000001">
    <property type="protein sequence ID" value="RJK98054.1"/>
    <property type="molecule type" value="Genomic_DNA"/>
</dbReference>
<sequence length="347" mass="35914">MAPAGAAAVAAHVRRQAGWCADLGSPLYAALLARAADDVDAGGPVAEALADHEGDPDDDALALRLAGTVHRLVLAREAPALALHYPSVGGTPGPPEQVWGAFRDVVAQRLPAVRAGLASAPQTNEVGRSAPLLGGLRHLAARAPLPVRLVEVGSSAGLNLRPDLVRVQGDDGWEGPRASPVALPGAWRGPVPRAGVRVVERRGSDVAPVDPATTQGRLRLTAYVWPDMAERLARLRGALELARRAPARLERSGAAAAVSALRPAEGAWTVVHHSVVRQYLPPAERDALDAALEALGGAASPASPVAHLALEPEGGRFVVRLRTWPDGDDAVLGTAAPHGVPVRWGDG</sequence>
<dbReference type="RefSeq" id="WP_119948981.1">
    <property type="nucleotide sequence ID" value="NZ_QZEZ01000001.1"/>
</dbReference>
<evidence type="ECO:0000313" key="2">
    <source>
        <dbReference type="Proteomes" id="UP000265614"/>
    </source>
</evidence>
<dbReference type="Pfam" id="PF10094">
    <property type="entry name" value="DUF2332"/>
    <property type="match status" value="1"/>
</dbReference>
<protein>
    <submittedName>
        <fullName evidence="1">DUF2332 domain-containing protein</fullName>
    </submittedName>
</protein>
<name>A0A3A3Z3R2_9ACTN</name>
<comment type="caution">
    <text evidence="1">The sequence shown here is derived from an EMBL/GenBank/DDBJ whole genome shotgun (WGS) entry which is preliminary data.</text>
</comment>
<accession>A0A3A3Z3R2</accession>
<dbReference type="PIRSF" id="PIRSF012608">
    <property type="entry name" value="UCP012608"/>
    <property type="match status" value="1"/>
</dbReference>
<dbReference type="OrthoDB" id="8899077at2"/>
<dbReference type="AlphaFoldDB" id="A0A3A3Z3R2"/>
<reference evidence="1 2" key="1">
    <citation type="submission" date="2018-09" db="EMBL/GenBank/DDBJ databases">
        <title>YIM 75000 draft genome.</title>
        <authorList>
            <person name="Tang S."/>
            <person name="Feng Y."/>
        </authorList>
    </citation>
    <scope>NUCLEOTIDE SEQUENCE [LARGE SCALE GENOMIC DNA]</scope>
    <source>
        <strain evidence="1 2">YIM 75000</strain>
    </source>
</reference>
<organism evidence="1 2">
    <name type="scientific">Vallicoccus soli</name>
    <dbReference type="NCBI Taxonomy" id="2339232"/>
    <lineage>
        <taxon>Bacteria</taxon>
        <taxon>Bacillati</taxon>
        <taxon>Actinomycetota</taxon>
        <taxon>Actinomycetes</taxon>
        <taxon>Motilibacterales</taxon>
        <taxon>Vallicoccaceae</taxon>
        <taxon>Vallicoccus</taxon>
    </lineage>
</organism>
<proteinExistence type="predicted"/>
<evidence type="ECO:0000313" key="1">
    <source>
        <dbReference type="EMBL" id="RJK98054.1"/>
    </source>
</evidence>